<feature type="region of interest" description="Disordered" evidence="1">
    <location>
        <begin position="1"/>
        <end position="40"/>
    </location>
</feature>
<evidence type="ECO:0000256" key="1">
    <source>
        <dbReference type="SAM" id="MobiDB-lite"/>
    </source>
</evidence>
<proteinExistence type="predicted"/>
<dbReference type="EMBL" id="UYYA01000450">
    <property type="protein sequence ID" value="VDM53908.1"/>
    <property type="molecule type" value="Genomic_DNA"/>
</dbReference>
<evidence type="ECO:0000313" key="2">
    <source>
        <dbReference type="EMBL" id="VDM53908.1"/>
    </source>
</evidence>
<gene>
    <name evidence="2" type="ORF">ACOC_LOCUS2323</name>
</gene>
<name>A0A0R3PE69_ANGCS</name>
<sequence length="202" mass="23688">MAGPINWMSNSKDSRYVEGSGKRREPTFRPIPLPTEMDHNSIPVRNRWKKMGKNQQVRRVFVPAGLSMFAETMRACLEEHHGRVFSSFSEVVNNSIPFWDKLSDSDQEGWTARARVEKKNDHYIYIRKAREKVCIEQKVIASQLSDYESDPDELPGEICIVKSSERLVYAYYQCHLHNSGKEEDDIKWHFHIWSFTHEVIAR</sequence>
<evidence type="ECO:0000313" key="4">
    <source>
        <dbReference type="WBParaSite" id="ACOC_0000232201-mRNA-1"/>
    </source>
</evidence>
<dbReference type="OrthoDB" id="5826521at2759"/>
<feature type="compositionally biased region" description="Basic and acidic residues" evidence="1">
    <location>
        <begin position="12"/>
        <end position="27"/>
    </location>
</feature>
<evidence type="ECO:0000313" key="3">
    <source>
        <dbReference type="Proteomes" id="UP000267027"/>
    </source>
</evidence>
<reference evidence="2 3" key="2">
    <citation type="submission" date="2018-11" db="EMBL/GenBank/DDBJ databases">
        <authorList>
            <consortium name="Pathogen Informatics"/>
        </authorList>
    </citation>
    <scope>NUCLEOTIDE SEQUENCE [LARGE SCALE GENOMIC DNA]</scope>
    <source>
        <strain evidence="2 3">Costa Rica</strain>
    </source>
</reference>
<keyword evidence="3" id="KW-1185">Reference proteome</keyword>
<dbReference type="AlphaFoldDB" id="A0A0R3PE69"/>
<dbReference type="Proteomes" id="UP000267027">
    <property type="component" value="Unassembled WGS sequence"/>
</dbReference>
<dbReference type="WBParaSite" id="ACOC_0000232201-mRNA-1">
    <property type="protein sequence ID" value="ACOC_0000232201-mRNA-1"/>
    <property type="gene ID" value="ACOC_0000232201"/>
</dbReference>
<organism evidence="4">
    <name type="scientific">Angiostrongylus costaricensis</name>
    <name type="common">Nematode worm</name>
    <dbReference type="NCBI Taxonomy" id="334426"/>
    <lineage>
        <taxon>Eukaryota</taxon>
        <taxon>Metazoa</taxon>
        <taxon>Ecdysozoa</taxon>
        <taxon>Nematoda</taxon>
        <taxon>Chromadorea</taxon>
        <taxon>Rhabditida</taxon>
        <taxon>Rhabditina</taxon>
        <taxon>Rhabditomorpha</taxon>
        <taxon>Strongyloidea</taxon>
        <taxon>Metastrongylidae</taxon>
        <taxon>Angiostrongylus</taxon>
    </lineage>
</organism>
<accession>A0A0R3PE69</accession>
<reference evidence="4" key="1">
    <citation type="submission" date="2017-02" db="UniProtKB">
        <authorList>
            <consortium name="WormBaseParasite"/>
        </authorList>
    </citation>
    <scope>IDENTIFICATION</scope>
</reference>
<protein>
    <submittedName>
        <fullName evidence="4">DUF3444 domain-containing protein</fullName>
    </submittedName>
</protein>